<accession>A0A9P7JM35</accession>
<gene>
    <name evidence="2" type="ORF">F5147DRAFT_781024</name>
</gene>
<dbReference type="AlphaFoldDB" id="A0A9P7JM35"/>
<feature type="region of interest" description="Disordered" evidence="1">
    <location>
        <begin position="1"/>
        <end position="56"/>
    </location>
</feature>
<feature type="compositionally biased region" description="Acidic residues" evidence="1">
    <location>
        <begin position="38"/>
        <end position="52"/>
    </location>
</feature>
<dbReference type="RefSeq" id="XP_041285522.1">
    <property type="nucleotide sequence ID" value="XM_041442555.1"/>
</dbReference>
<feature type="region of interest" description="Disordered" evidence="1">
    <location>
        <begin position="993"/>
        <end position="1012"/>
    </location>
</feature>
<evidence type="ECO:0008006" key="4">
    <source>
        <dbReference type="Google" id="ProtNLM"/>
    </source>
</evidence>
<dbReference type="EMBL" id="JABBWM010000122">
    <property type="protein sequence ID" value="KAG2088386.1"/>
    <property type="molecule type" value="Genomic_DNA"/>
</dbReference>
<keyword evidence="3" id="KW-1185">Reference proteome</keyword>
<evidence type="ECO:0000313" key="2">
    <source>
        <dbReference type="EMBL" id="KAG2088386.1"/>
    </source>
</evidence>
<proteinExistence type="predicted"/>
<reference evidence="2" key="1">
    <citation type="journal article" date="2020" name="New Phytol.">
        <title>Comparative genomics reveals dynamic genome evolution in host specialist ectomycorrhizal fungi.</title>
        <authorList>
            <person name="Lofgren L.A."/>
            <person name="Nguyen N.H."/>
            <person name="Vilgalys R."/>
            <person name="Ruytinx J."/>
            <person name="Liao H.L."/>
            <person name="Branco S."/>
            <person name="Kuo A."/>
            <person name="LaButti K."/>
            <person name="Lipzen A."/>
            <person name="Andreopoulos W."/>
            <person name="Pangilinan J."/>
            <person name="Riley R."/>
            <person name="Hundley H."/>
            <person name="Na H."/>
            <person name="Barry K."/>
            <person name="Grigoriev I.V."/>
            <person name="Stajich J.E."/>
            <person name="Kennedy P.G."/>
        </authorList>
    </citation>
    <scope>NUCLEOTIDE SEQUENCE</scope>
    <source>
        <strain evidence="2">FC423</strain>
    </source>
</reference>
<dbReference type="Proteomes" id="UP000823399">
    <property type="component" value="Unassembled WGS sequence"/>
</dbReference>
<feature type="region of interest" description="Disordered" evidence="1">
    <location>
        <begin position="434"/>
        <end position="476"/>
    </location>
</feature>
<evidence type="ECO:0000256" key="1">
    <source>
        <dbReference type="SAM" id="MobiDB-lite"/>
    </source>
</evidence>
<organism evidence="2 3">
    <name type="scientific">Suillus discolor</name>
    <dbReference type="NCBI Taxonomy" id="1912936"/>
    <lineage>
        <taxon>Eukaryota</taxon>
        <taxon>Fungi</taxon>
        <taxon>Dikarya</taxon>
        <taxon>Basidiomycota</taxon>
        <taxon>Agaricomycotina</taxon>
        <taxon>Agaricomycetes</taxon>
        <taxon>Agaricomycetidae</taxon>
        <taxon>Boletales</taxon>
        <taxon>Suillineae</taxon>
        <taxon>Suillaceae</taxon>
        <taxon>Suillus</taxon>
    </lineage>
</organism>
<comment type="caution">
    <text evidence="2">The sequence shown here is derived from an EMBL/GenBank/DDBJ whole genome shotgun (WGS) entry which is preliminary data.</text>
</comment>
<dbReference type="GeneID" id="64704814"/>
<feature type="compositionally biased region" description="Basic residues" evidence="1">
    <location>
        <begin position="1"/>
        <end position="18"/>
    </location>
</feature>
<dbReference type="SUPFAM" id="SSF54001">
    <property type="entry name" value="Cysteine proteinases"/>
    <property type="match status" value="1"/>
</dbReference>
<evidence type="ECO:0000313" key="3">
    <source>
        <dbReference type="Proteomes" id="UP000823399"/>
    </source>
</evidence>
<dbReference type="Gene3D" id="3.40.395.10">
    <property type="entry name" value="Adenoviral Proteinase, Chain A"/>
    <property type="match status" value="1"/>
</dbReference>
<sequence>MDLLKGIKRRPPARKPRQHLAVMSAPRPPRPPRSPIPDESEYFDSEDSDEDMTPTSNFEAAGRWINQGLKFPDQRPLPNDLHQLCIGVTTVPANILTRLLPSDNISVTDLIKFRLPKIGQWPFSEKITFQEDPPGGKLYIRSEIPPEPYVEELRKKFGQAMLDGKISMRDPRTPDARLPLWVIEFWWALHCVHNSRREWSEGMDWIREKQEAGYHHQVFRDVTRQLDILPWNTSLNGPAAVAGRTTRQLLRFLSDDEWLSDTLVDMMAAYLVSQLSTKRHNAIIADTGFGDAICSANDISYHNRPHRQLQKFEQSARTHRRLYAPVYTKGHFVAFEIDFQTRSFRWGDSLNSKQHALEQFVEKLQWWFHARFSGEFRNGGPNLPHDHQKDRTSCALFAINTIEHNVFGNTLGVAHPARERARWFFLTAESQINGSAEPSHTNHPNTNALPLGERALHGHAGPSHANHPNTNALPLGERALKPQAEERTRRIQEKAIIFLEKQKQEKVQQELAETERIDRERIAHGKAETVRMELGRLERQSHERARREKEGLEMLHQDPRAHVNNDIEDIQMHDVDARVTSMIIPPEDQSMRLKPAEELNYPPPAPSSLVPAASSPASPLTGASFAGFNQMNHPPADTTKTRWFMERLGQFDIPDSVDLKFIKHPDYPSLRVVSHGRLVVSKRTEVRLRLWRAQYPDVPLWYLGIRCLSRGLDWQVFVPAPRPVAFVSRPTHLNVRHAPLYSQGDVFHEYHARVRAMLNLPFARRFLSMGGIAWRIALHYGPESLFAAALSGPSTDACLHGHARHIGGDIDDMVTDHDVALLLGATDSSSLWPPVDVFERYEKWQGEWSHEWEAWFQKRLQGIRSGDKDLFLTRQRWIKHRRRYTAREYNDPAQVGSDGHAAGLVATISLSIVWISHPWFPQPCRSVKAKLRVCRHGLALTRPPSPCDMADTFAGTIDNIPYSIPMRGSGLQGRRSGMPRNWLPAAQRARKKKRDYIGDCMKNPKGNKGRGGGHIETLLRRLQACFKKLSQWPQRSKSTPINMGWLPRLRVRRPAG</sequence>
<dbReference type="OrthoDB" id="2686881at2759"/>
<feature type="compositionally biased region" description="Polar residues" evidence="1">
    <location>
        <begin position="434"/>
        <end position="448"/>
    </location>
</feature>
<name>A0A9P7JM35_9AGAM</name>
<dbReference type="InterPro" id="IPR038765">
    <property type="entry name" value="Papain-like_cys_pep_sf"/>
</dbReference>
<feature type="compositionally biased region" description="Pro residues" evidence="1">
    <location>
        <begin position="26"/>
        <end position="35"/>
    </location>
</feature>
<protein>
    <recommendedName>
        <fullName evidence="4">Ubiquitin-like protease family profile domain-containing protein</fullName>
    </recommendedName>
</protein>